<dbReference type="GO" id="GO:0016491">
    <property type="term" value="F:oxidoreductase activity"/>
    <property type="evidence" value="ECO:0007669"/>
    <property type="project" value="UniProtKB-ARBA"/>
</dbReference>
<dbReference type="PANTHER" id="PTHR24960">
    <property type="entry name" value="PHOTOSYSTEM I IRON-SULFUR CENTER-RELATED"/>
    <property type="match status" value="1"/>
</dbReference>
<keyword evidence="2" id="KW-0479">Metal-binding</keyword>
<dbReference type="InterPro" id="IPR017896">
    <property type="entry name" value="4Fe4S_Fe-S-bd"/>
</dbReference>
<dbReference type="PROSITE" id="PS51379">
    <property type="entry name" value="4FE4S_FER_2"/>
    <property type="match status" value="2"/>
</dbReference>
<feature type="domain" description="4Fe-4S ferredoxin-type" evidence="5">
    <location>
        <begin position="346"/>
        <end position="373"/>
    </location>
</feature>
<dbReference type="Pfam" id="PF00037">
    <property type="entry name" value="Fer4"/>
    <property type="match status" value="1"/>
</dbReference>
<evidence type="ECO:0000313" key="6">
    <source>
        <dbReference type="EMBL" id="SCG85254.1"/>
    </source>
</evidence>
<organism evidence="6 7">
    <name type="scientific">Methanobacterium congolense</name>
    <dbReference type="NCBI Taxonomy" id="118062"/>
    <lineage>
        <taxon>Archaea</taxon>
        <taxon>Methanobacteriati</taxon>
        <taxon>Methanobacteriota</taxon>
        <taxon>Methanomada group</taxon>
        <taxon>Methanobacteria</taxon>
        <taxon>Methanobacteriales</taxon>
        <taxon>Methanobacteriaceae</taxon>
        <taxon>Methanobacterium</taxon>
    </lineage>
</organism>
<dbReference type="PANTHER" id="PTHR24960:SF76">
    <property type="entry name" value="4FE-4S FERREDOXIN-TYPE DOMAIN-CONTAINING PROTEIN"/>
    <property type="match status" value="1"/>
</dbReference>
<protein>
    <submittedName>
        <fullName evidence="6">Thylakoid-associated protein sll1697</fullName>
    </submittedName>
</protein>
<dbReference type="SUPFAM" id="SSF54862">
    <property type="entry name" value="4Fe-4S ferredoxins"/>
    <property type="match status" value="1"/>
</dbReference>
<dbReference type="KEGG" id="mcub:MCBB_0681"/>
<dbReference type="GO" id="GO:0051539">
    <property type="term" value="F:4 iron, 4 sulfur cluster binding"/>
    <property type="evidence" value="ECO:0007669"/>
    <property type="project" value="UniProtKB-KW"/>
</dbReference>
<dbReference type="Proteomes" id="UP000094707">
    <property type="component" value="Chromosome I"/>
</dbReference>
<dbReference type="PROSITE" id="PS00198">
    <property type="entry name" value="4FE4S_FER_1"/>
    <property type="match status" value="2"/>
</dbReference>
<evidence type="ECO:0000313" key="7">
    <source>
        <dbReference type="Proteomes" id="UP000094707"/>
    </source>
</evidence>
<reference evidence="6 7" key="1">
    <citation type="submission" date="2016-08" db="EMBL/GenBank/DDBJ databases">
        <authorList>
            <person name="Seilhamer J.J."/>
        </authorList>
    </citation>
    <scope>NUCLEOTIDE SEQUENCE [LARGE SCALE GENOMIC DNA]</scope>
    <source>
        <strain evidence="6">Buetzberg</strain>
    </source>
</reference>
<gene>
    <name evidence="6" type="ORF">MCBB_0681</name>
</gene>
<keyword evidence="1" id="KW-0004">4Fe-4S</keyword>
<proteinExistence type="predicted"/>
<evidence type="ECO:0000256" key="3">
    <source>
        <dbReference type="ARBA" id="ARBA00023004"/>
    </source>
</evidence>
<dbReference type="InterPro" id="IPR050157">
    <property type="entry name" value="PSI_iron-sulfur_center"/>
</dbReference>
<keyword evidence="7" id="KW-1185">Reference proteome</keyword>
<dbReference type="AlphaFoldDB" id="A0A1D3L0S0"/>
<evidence type="ECO:0000256" key="1">
    <source>
        <dbReference type="ARBA" id="ARBA00022485"/>
    </source>
</evidence>
<accession>A0A1D3L0S0</accession>
<dbReference type="InterPro" id="IPR017900">
    <property type="entry name" value="4Fe4S_Fe_S_CS"/>
</dbReference>
<feature type="domain" description="4Fe-4S ferredoxin-type" evidence="5">
    <location>
        <begin position="315"/>
        <end position="345"/>
    </location>
</feature>
<dbReference type="EMBL" id="LT607756">
    <property type="protein sequence ID" value="SCG85254.1"/>
    <property type="molecule type" value="Genomic_DNA"/>
</dbReference>
<sequence length="386" mass="42254">MDQCGAKLNKSTVSISECRSYTLHEVQSAVEKSLDGIGGIQSFVKPGDTVLLKPNMLQAKSPEVFITTHPAVVEAVINIVKDAGAVPMLGDSPGGPARGMERFWEITGFADVCKRTDTQLVNFEKSGIYEFERNGRTYRVARPVLDADVIINMPKIKTHGLTKFSCAIKNIYGVIPGLQKTEYHKLAPKPSDFAEIIVDVFALSKPHLNIIDGVIGMDGMGPSAGNPKEIGVIVASDDAVAVDSILCHYLGKDPMEVPTNRIAYEQGLGEASIENINVLGEFPIVDAFKWPLNVAGSIEVVPSFISRALMKLYYSRPAINPDLCTNCNTCVQSCPTDAILEKRPTPIFEYERCINCLCCMEMCPEKAVFDDKNSIYRFISRFSGSD</sequence>
<name>A0A1D3L0S0_9EURY</name>
<keyword evidence="4" id="KW-0411">Iron-sulfur</keyword>
<dbReference type="InterPro" id="IPR007160">
    <property type="entry name" value="DUF362"/>
</dbReference>
<evidence type="ECO:0000256" key="4">
    <source>
        <dbReference type="ARBA" id="ARBA00023014"/>
    </source>
</evidence>
<dbReference type="Gene3D" id="3.30.70.20">
    <property type="match status" value="1"/>
</dbReference>
<keyword evidence="3" id="KW-0408">Iron</keyword>
<dbReference type="GO" id="GO:0046872">
    <property type="term" value="F:metal ion binding"/>
    <property type="evidence" value="ECO:0007669"/>
    <property type="project" value="UniProtKB-KW"/>
</dbReference>
<dbReference type="Pfam" id="PF04015">
    <property type="entry name" value="DUF362"/>
    <property type="match status" value="1"/>
</dbReference>
<evidence type="ECO:0000259" key="5">
    <source>
        <dbReference type="PROSITE" id="PS51379"/>
    </source>
</evidence>
<evidence type="ECO:0000256" key="2">
    <source>
        <dbReference type="ARBA" id="ARBA00022723"/>
    </source>
</evidence>